<dbReference type="EMBL" id="CAADFZ010000013">
    <property type="protein sequence ID" value="VFK60772.1"/>
    <property type="molecule type" value="Genomic_DNA"/>
</dbReference>
<dbReference type="EMBL" id="CAADGD010000014">
    <property type="protein sequence ID" value="VFK69461.1"/>
    <property type="molecule type" value="Genomic_DNA"/>
</dbReference>
<accession>A0A451A454</accession>
<evidence type="ECO:0000313" key="1">
    <source>
        <dbReference type="EMBL" id="VFK60772.1"/>
    </source>
</evidence>
<gene>
    <name evidence="1" type="ORF">BECKUNK1418G_GA0071005_101316</name>
    <name evidence="2" type="ORF">BECKUNK1418H_GA0071006_101416</name>
</gene>
<evidence type="ECO:0000313" key="2">
    <source>
        <dbReference type="EMBL" id="VFK69461.1"/>
    </source>
</evidence>
<sequence>MRKLLTHSWLHALVAFIFALPIYTHFFDLFDYLLETNDEVAETAPMACRKNGVVAFAQPGGLCIQRPYGLSIGEPPKRGQETALEMLGRDFLSEEKCRCILNAGEPYGDGGGQYAQNIHWSERTLRVEKWLCLQDASVCKI</sequence>
<proteinExistence type="predicted"/>
<organism evidence="1">
    <name type="scientific">Candidatus Kentrum sp. UNK</name>
    <dbReference type="NCBI Taxonomy" id="2126344"/>
    <lineage>
        <taxon>Bacteria</taxon>
        <taxon>Pseudomonadati</taxon>
        <taxon>Pseudomonadota</taxon>
        <taxon>Gammaproteobacteria</taxon>
        <taxon>Candidatus Kentrum</taxon>
    </lineage>
</organism>
<protein>
    <submittedName>
        <fullName evidence="1">Uncharacterized protein</fullName>
    </submittedName>
</protein>
<dbReference type="AlphaFoldDB" id="A0A451A454"/>
<name>A0A451A454_9GAMM</name>
<reference evidence="1" key="1">
    <citation type="submission" date="2019-02" db="EMBL/GenBank/DDBJ databases">
        <authorList>
            <person name="Gruber-Vodicka R. H."/>
            <person name="Seah K. B. B."/>
        </authorList>
    </citation>
    <scope>NUCLEOTIDE SEQUENCE</scope>
    <source>
        <strain evidence="2">BECK_BY19</strain>
        <strain evidence="1">BECK_BY8</strain>
    </source>
</reference>